<protein>
    <submittedName>
        <fullName evidence="2">Uncharacterized protein</fullName>
    </submittedName>
</protein>
<keyword evidence="3" id="KW-1185">Reference proteome</keyword>
<name>A0A9J6RAJ2_9BACI</name>
<evidence type="ECO:0000313" key="3">
    <source>
        <dbReference type="Proteomes" id="UP001084197"/>
    </source>
</evidence>
<sequence length="49" mass="5664">MHFFKKEKDPLLPESKTNTEKVKREIQEDISAGQGDITAREAGSYRKKK</sequence>
<dbReference type="RefSeq" id="WP_268779040.1">
    <property type="nucleotide sequence ID" value="NZ_JAPRAT010000004.1"/>
</dbReference>
<proteinExistence type="predicted"/>
<feature type="compositionally biased region" description="Basic and acidic residues" evidence="1">
    <location>
        <begin position="1"/>
        <end position="27"/>
    </location>
</feature>
<dbReference type="AlphaFoldDB" id="A0A9J6RAJ2"/>
<organism evidence="2 3">
    <name type="scientific">Natronobacillus azotifigens</name>
    <dbReference type="NCBI Taxonomy" id="472978"/>
    <lineage>
        <taxon>Bacteria</taxon>
        <taxon>Bacillati</taxon>
        <taxon>Bacillota</taxon>
        <taxon>Bacilli</taxon>
        <taxon>Bacillales</taxon>
        <taxon>Bacillaceae</taxon>
        <taxon>Natronobacillus</taxon>
    </lineage>
</organism>
<comment type="caution">
    <text evidence="2">The sequence shown here is derived from an EMBL/GenBank/DDBJ whole genome shotgun (WGS) entry which is preliminary data.</text>
</comment>
<dbReference type="Proteomes" id="UP001084197">
    <property type="component" value="Unassembled WGS sequence"/>
</dbReference>
<dbReference type="EMBL" id="JAPRAT010000004">
    <property type="protein sequence ID" value="MCZ0702273.1"/>
    <property type="molecule type" value="Genomic_DNA"/>
</dbReference>
<evidence type="ECO:0000256" key="1">
    <source>
        <dbReference type="SAM" id="MobiDB-lite"/>
    </source>
</evidence>
<feature type="region of interest" description="Disordered" evidence="1">
    <location>
        <begin position="1"/>
        <end position="49"/>
    </location>
</feature>
<accession>A0A9J6RAJ2</accession>
<reference evidence="2" key="1">
    <citation type="submission" date="2022-11" db="EMBL/GenBank/DDBJ databases">
        <title>WGS of Natronobacillus azotifigens 24KS-1, an anaerobic diazotrophic haloalkaliphile from soda-rich habitats.</title>
        <authorList>
            <person name="Sorokin D.Y."/>
            <person name="Merkel A.Y."/>
        </authorList>
    </citation>
    <scope>NUCLEOTIDE SEQUENCE</scope>
    <source>
        <strain evidence="2">24KS-1</strain>
    </source>
</reference>
<evidence type="ECO:0000313" key="2">
    <source>
        <dbReference type="EMBL" id="MCZ0702273.1"/>
    </source>
</evidence>
<gene>
    <name evidence="2" type="ORF">OWO01_03485</name>
</gene>